<dbReference type="EMBL" id="MVOG01000007">
    <property type="protein sequence ID" value="PAU69699.1"/>
    <property type="molecule type" value="Genomic_DNA"/>
</dbReference>
<dbReference type="OrthoDB" id="3238125at2"/>
<accession>A0A2A2EKJ9</accession>
<gene>
    <name evidence="1" type="ORF">B1400_0578</name>
</gene>
<name>A0A2A2EKJ9_9BIFI</name>
<reference evidence="1 2" key="1">
    <citation type="journal article" date="2017" name="ISME J.">
        <title>Unveiling bifidobacterial biogeography across the mammalian branch of the tree of life.</title>
        <authorList>
            <person name="Milani C."/>
            <person name="Mangifesta M."/>
            <person name="Mancabelli L."/>
            <person name="Lugli G.A."/>
            <person name="James K."/>
            <person name="Duranti S."/>
            <person name="Turroni F."/>
            <person name="Ferrario C."/>
            <person name="Ossiprandi M.C."/>
            <person name="van Sinderen D."/>
            <person name="Ventura M."/>
        </authorList>
    </citation>
    <scope>NUCLEOTIDE SEQUENCE [LARGE SCALE GENOMIC DNA]</scope>
    <source>
        <strain evidence="1 2">70</strain>
    </source>
</reference>
<keyword evidence="2" id="KW-1185">Reference proteome</keyword>
<dbReference type="RefSeq" id="WP_095612966.1">
    <property type="nucleotide sequence ID" value="NZ_MVOG01000007.1"/>
</dbReference>
<protein>
    <submittedName>
        <fullName evidence="1">Uncharacterized protein</fullName>
    </submittedName>
</protein>
<proteinExistence type="predicted"/>
<comment type="caution">
    <text evidence="1">The sequence shown here is derived from an EMBL/GenBank/DDBJ whole genome shotgun (WGS) entry which is preliminary data.</text>
</comment>
<sequence length="482" mass="54914">MTMRAERSGLLKYRELAQMREFVDHEWGFADEFDGPTFLWDPAISTCARHEDALRADVPVAPADEAEQIIDRPMRWYLDGVAAATPGARRTDEGIDVPRADMPSFRLESQALAGVDAVVANATGSSRWLDGTRNLCRAIELTARFLGMCEDRNQEGLEYLKELLQITRIYLDAVAHHADPGVGAQALRMVTAVACNEDFRLNPMPMIELLSCCLSFARYDDTCVHAYETLDTALASMDEMARRYGEAADEDARFRSMIDDEYAFELADLSGLANDLYATGQSDPQPDRQDMELHAHYRFRQAVLLLRHDLMRMGGDADGADALLREHATTSPLGDAYAARLIHARRWNDLLEFTSTMVADQSAPFLVMFPDELVPYDWESLEEVALQALDDRPRLRDLYRERVLSSFDEDEMPALTNLRHVSTNREWRDQVARIVEIYHHEGTHAVRNRVYERLLVMQGLRDEAMRYLDDFPDAWPDLAEIL</sequence>
<dbReference type="Proteomes" id="UP000217986">
    <property type="component" value="Unassembled WGS sequence"/>
</dbReference>
<dbReference type="AlphaFoldDB" id="A0A2A2EKJ9"/>
<organism evidence="1 2">
    <name type="scientific">Bifidobacterium italicum</name>
    <dbReference type="NCBI Taxonomy" id="1960968"/>
    <lineage>
        <taxon>Bacteria</taxon>
        <taxon>Bacillati</taxon>
        <taxon>Actinomycetota</taxon>
        <taxon>Actinomycetes</taxon>
        <taxon>Bifidobacteriales</taxon>
        <taxon>Bifidobacteriaceae</taxon>
        <taxon>Bifidobacterium</taxon>
    </lineage>
</organism>
<evidence type="ECO:0000313" key="2">
    <source>
        <dbReference type="Proteomes" id="UP000217986"/>
    </source>
</evidence>
<evidence type="ECO:0000313" key="1">
    <source>
        <dbReference type="EMBL" id="PAU69699.1"/>
    </source>
</evidence>